<dbReference type="EMBL" id="CP027667">
    <property type="protein sequence ID" value="AVO50482.1"/>
    <property type="molecule type" value="Genomic_DNA"/>
</dbReference>
<dbReference type="Proteomes" id="UP000237925">
    <property type="component" value="Chromosome"/>
</dbReference>
<dbReference type="KEGG" id="mela:C6568_15450"/>
<dbReference type="AlphaFoldDB" id="A0A2R3QFE8"/>
<evidence type="ECO:0000313" key="1">
    <source>
        <dbReference type="EMBL" id="AVO50482.1"/>
    </source>
</evidence>
<evidence type="ECO:0000313" key="2">
    <source>
        <dbReference type="Proteomes" id="UP000237925"/>
    </source>
</evidence>
<proteinExistence type="predicted"/>
<keyword evidence="2" id="KW-1185">Reference proteome</keyword>
<accession>A0A2R3QFE8</accession>
<name>A0A2R3QFE8_9BURK</name>
<reference evidence="1 2" key="1">
    <citation type="submission" date="2018-03" db="EMBL/GenBank/DDBJ databases">
        <title>Genome sequencing of Melaminivora sp.</title>
        <authorList>
            <person name="Kim S.-J."/>
            <person name="Heo J."/>
            <person name="Ahn J.-H."/>
            <person name="Kwon S.-W."/>
        </authorList>
    </citation>
    <scope>NUCLEOTIDE SEQUENCE [LARGE SCALE GENOMIC DNA]</scope>
    <source>
        <strain evidence="1 2">SC2-9</strain>
    </source>
</reference>
<dbReference type="RefSeq" id="WP_106684933.1">
    <property type="nucleotide sequence ID" value="NZ_CP027667.1"/>
</dbReference>
<protein>
    <recommendedName>
        <fullName evidence="3">Ribosomal protein S3AE</fullName>
    </recommendedName>
</protein>
<dbReference type="OrthoDB" id="6120755at2"/>
<evidence type="ECO:0008006" key="3">
    <source>
        <dbReference type="Google" id="ProtNLM"/>
    </source>
</evidence>
<organism evidence="1 2">
    <name type="scientific">Melaminivora suipulveris</name>
    <dbReference type="NCBI Taxonomy" id="2109913"/>
    <lineage>
        <taxon>Bacteria</taxon>
        <taxon>Pseudomonadati</taxon>
        <taxon>Pseudomonadota</taxon>
        <taxon>Betaproteobacteria</taxon>
        <taxon>Burkholderiales</taxon>
        <taxon>Comamonadaceae</taxon>
        <taxon>Melaminivora</taxon>
    </lineage>
</organism>
<gene>
    <name evidence="1" type="ORF">C6568_15450</name>
</gene>
<sequence length="135" mass="14850">MPPPLAPLRTECPPGACICEREALLQGGGAQDARILRLTREEEARLLARLARIDSLADLRHMQRRLHEQLGLRLVVESAAQEVRSLRGILVALEPQPGLCRKTRQSVPAAIRSALQARPEIAWALLDEGGLFAHS</sequence>